<keyword evidence="4" id="KW-0560">Oxidoreductase</keyword>
<dbReference type="Pfam" id="PF00107">
    <property type="entry name" value="ADH_zinc_N"/>
    <property type="match status" value="1"/>
</dbReference>
<protein>
    <submittedName>
        <fullName evidence="7">NAD(P)-dependent alcohol dehydrogenase</fullName>
    </submittedName>
</protein>
<comment type="similarity">
    <text evidence="5">Belongs to the zinc-containing alcohol dehydrogenase family.</text>
</comment>
<dbReference type="SUPFAM" id="SSF51735">
    <property type="entry name" value="NAD(P)-binding Rossmann-fold domains"/>
    <property type="match status" value="1"/>
</dbReference>
<dbReference type="InterPro" id="IPR013149">
    <property type="entry name" value="ADH-like_C"/>
</dbReference>
<gene>
    <name evidence="7" type="ORF">MUN82_14405</name>
</gene>
<dbReference type="SMART" id="SM00829">
    <property type="entry name" value="PKS_ER"/>
    <property type="match status" value="1"/>
</dbReference>
<dbReference type="InterPro" id="IPR002328">
    <property type="entry name" value="ADH_Zn_CS"/>
</dbReference>
<dbReference type="Proteomes" id="UP000829925">
    <property type="component" value="Chromosome"/>
</dbReference>
<evidence type="ECO:0000313" key="8">
    <source>
        <dbReference type="Proteomes" id="UP000829925"/>
    </source>
</evidence>
<name>A0A8T9SPY4_9BACT</name>
<dbReference type="PROSITE" id="PS00065">
    <property type="entry name" value="D_2_HYDROXYACID_DH_1"/>
    <property type="match status" value="1"/>
</dbReference>
<evidence type="ECO:0000256" key="1">
    <source>
        <dbReference type="ARBA" id="ARBA00001947"/>
    </source>
</evidence>
<keyword evidence="3 5" id="KW-0862">Zinc</keyword>
<evidence type="ECO:0000256" key="3">
    <source>
        <dbReference type="ARBA" id="ARBA00022833"/>
    </source>
</evidence>
<evidence type="ECO:0000256" key="2">
    <source>
        <dbReference type="ARBA" id="ARBA00022723"/>
    </source>
</evidence>
<dbReference type="InterPro" id="IPR013154">
    <property type="entry name" value="ADH-like_N"/>
</dbReference>
<dbReference type="CDD" id="cd05283">
    <property type="entry name" value="CAD1"/>
    <property type="match status" value="1"/>
</dbReference>
<dbReference type="InterPro" id="IPR020843">
    <property type="entry name" value="ER"/>
</dbReference>
<feature type="domain" description="Enoyl reductase (ER)" evidence="6">
    <location>
        <begin position="11"/>
        <end position="342"/>
    </location>
</feature>
<dbReference type="KEGG" id="haei:MUN82_14405"/>
<dbReference type="FunFam" id="3.40.50.720:FF:000022">
    <property type="entry name" value="Cinnamyl alcohol dehydrogenase"/>
    <property type="match status" value="1"/>
</dbReference>
<dbReference type="RefSeq" id="WP_245091515.1">
    <property type="nucleotide sequence ID" value="NZ_CP095053.1"/>
</dbReference>
<dbReference type="InterPro" id="IPR011032">
    <property type="entry name" value="GroES-like_sf"/>
</dbReference>
<dbReference type="Gene3D" id="3.90.180.10">
    <property type="entry name" value="Medium-chain alcohol dehydrogenases, catalytic domain"/>
    <property type="match status" value="1"/>
</dbReference>
<evidence type="ECO:0000256" key="5">
    <source>
        <dbReference type="RuleBase" id="RU361277"/>
    </source>
</evidence>
<dbReference type="InterPro" id="IPR029752">
    <property type="entry name" value="D-isomer_DH_CS1"/>
</dbReference>
<dbReference type="PANTHER" id="PTHR42683">
    <property type="entry name" value="ALDEHYDE REDUCTASE"/>
    <property type="match status" value="1"/>
</dbReference>
<keyword evidence="8" id="KW-1185">Reference proteome</keyword>
<evidence type="ECO:0000259" key="6">
    <source>
        <dbReference type="SMART" id="SM00829"/>
    </source>
</evidence>
<sequence>MNQTKAYAAEAANAPLAPFSFERREVGAHDVLIEILYCGVCHSDVHQARDEWGGSIFPMVPGHEIVGRVVEVGSHVKQFKQGDLAGVGCMVDSCQHCSSCDEGVEQYCEEGFTGTYNGRERETGAPTYGGYASHIVVREEFVLHVSEKLDLARVAPLLCAGITTYSPLRQWKVKAGDRVGVVGLGGLGHMAVKLAAAMGAEVTVFSTSPSKEKDARELGAHKFVVSKDPEAMKAAGNYFDLIINTVSAKIDLTPYLAALRLDGTMVLLGVPPEAPEIHAFNLIAKRRRIAGSLIGGIQETQEMLDFCAEHNIMSDIEMIPMKDINEAYERMVKGDVHYRFVIDLQTL</sequence>
<dbReference type="GO" id="GO:0008270">
    <property type="term" value="F:zinc ion binding"/>
    <property type="evidence" value="ECO:0007669"/>
    <property type="project" value="InterPro"/>
</dbReference>
<evidence type="ECO:0000313" key="7">
    <source>
        <dbReference type="EMBL" id="UOR04132.1"/>
    </source>
</evidence>
<dbReference type="InterPro" id="IPR036291">
    <property type="entry name" value="NAD(P)-bd_dom_sf"/>
</dbReference>
<accession>A0A8T9SPY4</accession>
<dbReference type="AlphaFoldDB" id="A0A8T9SPY4"/>
<dbReference type="Gene3D" id="3.40.50.720">
    <property type="entry name" value="NAD(P)-binding Rossmann-like Domain"/>
    <property type="match status" value="1"/>
</dbReference>
<reference evidence="7 8" key="1">
    <citation type="submission" date="2022-04" db="EMBL/GenBank/DDBJ databases">
        <title>Hymenobacter sp. isolated from the air.</title>
        <authorList>
            <person name="Won M."/>
            <person name="Lee C.-M."/>
            <person name="Woen H.-Y."/>
            <person name="Kwon S.-W."/>
        </authorList>
    </citation>
    <scope>NUCLEOTIDE SEQUENCE [LARGE SCALE GENOMIC DNA]</scope>
    <source>
        <strain evidence="8">5413 J-13</strain>
    </source>
</reference>
<dbReference type="PROSITE" id="PS00059">
    <property type="entry name" value="ADH_ZINC"/>
    <property type="match status" value="1"/>
</dbReference>
<keyword evidence="2 5" id="KW-0479">Metal-binding</keyword>
<dbReference type="GO" id="GO:0008106">
    <property type="term" value="F:alcohol dehydrogenase (NADP+) activity"/>
    <property type="evidence" value="ECO:0007669"/>
    <property type="project" value="UniProtKB-ARBA"/>
</dbReference>
<organism evidence="7 8">
    <name type="scientific">Hymenobacter aerilatus</name>
    <dbReference type="NCBI Taxonomy" id="2932251"/>
    <lineage>
        <taxon>Bacteria</taxon>
        <taxon>Pseudomonadati</taxon>
        <taxon>Bacteroidota</taxon>
        <taxon>Cytophagia</taxon>
        <taxon>Cytophagales</taxon>
        <taxon>Hymenobacteraceae</taxon>
        <taxon>Hymenobacter</taxon>
    </lineage>
</organism>
<comment type="cofactor">
    <cofactor evidence="1 5">
        <name>Zn(2+)</name>
        <dbReference type="ChEBI" id="CHEBI:29105"/>
    </cofactor>
</comment>
<dbReference type="Pfam" id="PF08240">
    <property type="entry name" value="ADH_N"/>
    <property type="match status" value="1"/>
</dbReference>
<evidence type="ECO:0000256" key="4">
    <source>
        <dbReference type="ARBA" id="ARBA00023002"/>
    </source>
</evidence>
<dbReference type="SUPFAM" id="SSF50129">
    <property type="entry name" value="GroES-like"/>
    <property type="match status" value="1"/>
</dbReference>
<proteinExistence type="inferred from homology"/>
<dbReference type="InterPro" id="IPR047109">
    <property type="entry name" value="CAD-like"/>
</dbReference>
<dbReference type="EMBL" id="CP095053">
    <property type="protein sequence ID" value="UOR04132.1"/>
    <property type="molecule type" value="Genomic_DNA"/>
</dbReference>